<dbReference type="AlphaFoldDB" id="A0A059KFL1"/>
<evidence type="ECO:0000313" key="2">
    <source>
        <dbReference type="Proteomes" id="UP000026714"/>
    </source>
</evidence>
<name>A0A059KFL1_9BURK</name>
<dbReference type="STRING" id="34103.SAMN05421778_11756"/>
<gene>
    <name evidence="1" type="ORF">X805_41650</name>
</gene>
<accession>A0A059KFL1</accession>
<dbReference type="EMBL" id="AZRA01000179">
    <property type="protein sequence ID" value="KDB50241.1"/>
    <property type="molecule type" value="Genomic_DNA"/>
</dbReference>
<dbReference type="Pfam" id="PF06099">
    <property type="entry name" value="Phenol_hyd_sub"/>
    <property type="match status" value="1"/>
</dbReference>
<protein>
    <submittedName>
        <fullName evidence="1">Phenol hydroxylase subunit</fullName>
    </submittedName>
</protein>
<keyword evidence="2" id="KW-1185">Reference proteome</keyword>
<dbReference type="RefSeq" id="WP_081838326.1">
    <property type="nucleotide sequence ID" value="NZ_AZRA01000179.1"/>
</dbReference>
<proteinExistence type="predicted"/>
<comment type="caution">
    <text evidence="1">The sequence shown here is derived from an EMBL/GenBank/DDBJ whole genome shotgun (WGS) entry which is preliminary data.</text>
</comment>
<evidence type="ECO:0000313" key="1">
    <source>
        <dbReference type="EMBL" id="KDB50241.1"/>
    </source>
</evidence>
<dbReference type="Proteomes" id="UP000026714">
    <property type="component" value="Unassembled WGS sequence"/>
</dbReference>
<sequence length="69" mass="7879">MPDPTATDLPRWVRVLEHRPDGFVEFAFSIGDPALAVELILPGQAFTAFCAEQRVRTWPLNENREETRP</sequence>
<reference evidence="1 2" key="1">
    <citation type="journal article" date="2014" name="FEMS Microbiol. Ecol.">
        <title>Sphaerotilus natans encrusted with nanoball-shaped Fe(III) oxide minerals formed by nitrate-reducing mixotrophic Fe(II) oxidation.</title>
        <authorList>
            <person name="Park S."/>
            <person name="Kim D.H."/>
            <person name="Lee J.H."/>
            <person name="Hur H.G."/>
        </authorList>
    </citation>
    <scope>NUCLEOTIDE SEQUENCE [LARGE SCALE GENOMIC DNA]</scope>
    <source>
        <strain evidence="1 2">DSM 6575</strain>
    </source>
</reference>
<dbReference type="InterPro" id="IPR010353">
    <property type="entry name" value="DmpK"/>
</dbReference>
<organism evidence="1 2">
    <name type="scientific">Sphaerotilus natans subsp. natans DSM 6575</name>
    <dbReference type="NCBI Taxonomy" id="1286631"/>
    <lineage>
        <taxon>Bacteria</taxon>
        <taxon>Pseudomonadati</taxon>
        <taxon>Pseudomonadota</taxon>
        <taxon>Betaproteobacteria</taxon>
        <taxon>Burkholderiales</taxon>
        <taxon>Sphaerotilaceae</taxon>
        <taxon>Sphaerotilus</taxon>
    </lineage>
</organism>